<gene>
    <name evidence="3" type="ORF">HNP84_006262</name>
</gene>
<evidence type="ECO:0000313" key="4">
    <source>
        <dbReference type="Proteomes" id="UP000578449"/>
    </source>
</evidence>
<feature type="compositionally biased region" description="Low complexity" evidence="1">
    <location>
        <begin position="26"/>
        <end position="40"/>
    </location>
</feature>
<feature type="compositionally biased region" description="Low complexity" evidence="1">
    <location>
        <begin position="72"/>
        <end position="86"/>
    </location>
</feature>
<feature type="transmembrane region" description="Helical" evidence="2">
    <location>
        <begin position="371"/>
        <end position="390"/>
    </location>
</feature>
<keyword evidence="2" id="KW-0812">Transmembrane</keyword>
<keyword evidence="4" id="KW-1185">Reference proteome</keyword>
<reference evidence="3 4" key="1">
    <citation type="submission" date="2020-08" db="EMBL/GenBank/DDBJ databases">
        <title>Genomic Encyclopedia of Type Strains, Phase IV (KMG-IV): sequencing the most valuable type-strain genomes for metagenomic binning, comparative biology and taxonomic classification.</title>
        <authorList>
            <person name="Goeker M."/>
        </authorList>
    </citation>
    <scope>NUCLEOTIDE SEQUENCE [LARGE SCALE GENOMIC DNA]</scope>
    <source>
        <strain evidence="3 4">DSM 45615</strain>
    </source>
</reference>
<protein>
    <submittedName>
        <fullName evidence="3">Putative membrane protein</fullName>
    </submittedName>
</protein>
<dbReference type="Proteomes" id="UP000578449">
    <property type="component" value="Unassembled WGS sequence"/>
</dbReference>
<feature type="compositionally biased region" description="Basic and acidic residues" evidence="1">
    <location>
        <begin position="122"/>
        <end position="150"/>
    </location>
</feature>
<keyword evidence="2" id="KW-0472">Membrane</keyword>
<dbReference type="EMBL" id="JACHGN010000014">
    <property type="protein sequence ID" value="MBB5136515.1"/>
    <property type="molecule type" value="Genomic_DNA"/>
</dbReference>
<keyword evidence="2" id="KW-1133">Transmembrane helix</keyword>
<feature type="transmembrane region" description="Helical" evidence="2">
    <location>
        <begin position="307"/>
        <end position="323"/>
    </location>
</feature>
<evidence type="ECO:0000256" key="1">
    <source>
        <dbReference type="SAM" id="MobiDB-lite"/>
    </source>
</evidence>
<evidence type="ECO:0000256" key="2">
    <source>
        <dbReference type="SAM" id="Phobius"/>
    </source>
</evidence>
<feature type="transmembrane region" description="Helical" evidence="2">
    <location>
        <begin position="509"/>
        <end position="529"/>
    </location>
</feature>
<feature type="compositionally biased region" description="Low complexity" evidence="1">
    <location>
        <begin position="8"/>
        <end position="18"/>
    </location>
</feature>
<feature type="transmembrane region" description="Helical" evidence="2">
    <location>
        <begin position="170"/>
        <end position="190"/>
    </location>
</feature>
<dbReference type="RefSeq" id="WP_246518927.1">
    <property type="nucleotide sequence ID" value="NZ_BAABIX010000011.1"/>
</dbReference>
<feature type="transmembrane region" description="Helical" evidence="2">
    <location>
        <begin position="282"/>
        <end position="301"/>
    </location>
</feature>
<feature type="transmembrane region" description="Helical" evidence="2">
    <location>
        <begin position="258"/>
        <end position="277"/>
    </location>
</feature>
<feature type="transmembrane region" description="Helical" evidence="2">
    <location>
        <begin position="475"/>
        <end position="497"/>
    </location>
</feature>
<organism evidence="3 4">
    <name type="scientific">Thermocatellispora tengchongensis</name>
    <dbReference type="NCBI Taxonomy" id="1073253"/>
    <lineage>
        <taxon>Bacteria</taxon>
        <taxon>Bacillati</taxon>
        <taxon>Actinomycetota</taxon>
        <taxon>Actinomycetes</taxon>
        <taxon>Streptosporangiales</taxon>
        <taxon>Streptosporangiaceae</taxon>
        <taxon>Thermocatellispora</taxon>
    </lineage>
</organism>
<dbReference type="Pfam" id="PF09852">
    <property type="entry name" value="DUF2079"/>
    <property type="match status" value="1"/>
</dbReference>
<accession>A0A840PKD5</accession>
<name>A0A840PKD5_9ACTN</name>
<feature type="compositionally biased region" description="Pro residues" evidence="1">
    <location>
        <begin position="108"/>
        <end position="119"/>
    </location>
</feature>
<proteinExistence type="predicted"/>
<sequence length="633" mass="67460">MAVRGPDTGIAGATTAATQPDGAPPALASTTTTAANGAITGRIEPAADGPRTAAADRGSAGSDTTDPDTTTDPDMTTGSDTTTGSDPDGGGVTVGHPHGTATRAPATDPEPQPGPGPEPDPAEQRDQDGRGDQADPGEREGAARERAGGVRERVRGVVGRVRRGEVPREVWGVGGVTLAGAVIWAVLGLVKLHTFKASTFDLVIFDQAVRAMAHFEAPVSAARGVSLDRGMDFVQLGEHFSPILGALALLYWLHDGPATLIVAQAVLFALATPFIWVFTRRVLGTAPAYLVAVAYVLSWPIAQAANFDFHEVAFAPLLIAIMIERYQAGRLRACAIAAILLLLVKEDMGLLVAGFGAYAFVAGQRLEGCSFALMGLGWTMLVRGFLIPAVGGDPNMYWAYNHLGADAPQVLKTVVTEPLRVIGTFLTPEEKWDTLAIMLWPTLLLCLFSPLTLMAVPHFLERMLSDRMHWWVTDFHHSAFTVVILLCAGVDGLSRVLAWMKRRDDRGLVLSWSVGVVVVAVTLLPRFALDQLAHPTFYQRDARATAAAEAAAMVPSGVVVEAVNSVGPALSGRATVLLLDHTPRQAPWVIADTARAEFPFGAVEQQQQRVAELRAQGYRTVFEREGLVVLHRP</sequence>
<comment type="caution">
    <text evidence="3">The sequence shown here is derived from an EMBL/GenBank/DDBJ whole genome shotgun (WGS) entry which is preliminary data.</text>
</comment>
<dbReference type="InterPro" id="IPR018650">
    <property type="entry name" value="STSV1_Orf64"/>
</dbReference>
<feature type="compositionally biased region" description="Low complexity" evidence="1">
    <location>
        <begin position="94"/>
        <end position="107"/>
    </location>
</feature>
<evidence type="ECO:0000313" key="3">
    <source>
        <dbReference type="EMBL" id="MBB5136515.1"/>
    </source>
</evidence>
<dbReference type="AlphaFoldDB" id="A0A840PKD5"/>
<feature type="region of interest" description="Disordered" evidence="1">
    <location>
        <begin position="1"/>
        <end position="150"/>
    </location>
</feature>
<feature type="transmembrane region" description="Helical" evidence="2">
    <location>
        <begin position="435"/>
        <end position="455"/>
    </location>
</feature>
<feature type="transmembrane region" description="Helical" evidence="2">
    <location>
        <begin position="335"/>
        <end position="359"/>
    </location>
</feature>